<dbReference type="Pfam" id="PF23725">
    <property type="entry name" value="Dredd_N"/>
    <property type="match status" value="1"/>
</dbReference>
<organism evidence="6 7">
    <name type="scientific">Diabrotica virgifera virgifera</name>
    <name type="common">western corn rootworm</name>
    <dbReference type="NCBI Taxonomy" id="50390"/>
    <lineage>
        <taxon>Eukaryota</taxon>
        <taxon>Metazoa</taxon>
        <taxon>Ecdysozoa</taxon>
        <taxon>Arthropoda</taxon>
        <taxon>Hexapoda</taxon>
        <taxon>Insecta</taxon>
        <taxon>Pterygota</taxon>
        <taxon>Neoptera</taxon>
        <taxon>Endopterygota</taxon>
        <taxon>Coleoptera</taxon>
        <taxon>Polyphaga</taxon>
        <taxon>Cucujiformia</taxon>
        <taxon>Chrysomeloidea</taxon>
        <taxon>Chrysomelidae</taxon>
        <taxon>Galerucinae</taxon>
        <taxon>Diabroticina</taxon>
        <taxon>Diabroticites</taxon>
        <taxon>Diabrotica</taxon>
    </lineage>
</organism>
<dbReference type="PANTHER" id="PTHR22576:SF41">
    <property type="entry name" value="CASPASE 14, APOPTOSIS-RELATED CYSTEINE PEPTIDASE"/>
    <property type="match status" value="1"/>
</dbReference>
<dbReference type="InterPro" id="IPR029030">
    <property type="entry name" value="Caspase-like_dom_sf"/>
</dbReference>
<dbReference type="RefSeq" id="XP_050498689.1">
    <property type="nucleotide sequence ID" value="XM_050642732.1"/>
</dbReference>
<evidence type="ECO:0000313" key="7">
    <source>
        <dbReference type="Proteomes" id="UP001652700"/>
    </source>
</evidence>
<dbReference type="SUPFAM" id="SSF52129">
    <property type="entry name" value="Caspase-like"/>
    <property type="match status" value="1"/>
</dbReference>
<dbReference type="PRINTS" id="PR00376">
    <property type="entry name" value="IL1BCENZYME"/>
</dbReference>
<feature type="domain" description="Caspase family p10" evidence="4">
    <location>
        <begin position="555"/>
        <end position="636"/>
    </location>
</feature>
<evidence type="ECO:0000259" key="4">
    <source>
        <dbReference type="PROSITE" id="PS50207"/>
    </source>
</evidence>
<dbReference type="PANTHER" id="PTHR22576">
    <property type="entry name" value="MUCOSA ASSOCIATED LYMPHOID TISSUE LYMPHOMA TRANSLOCATION PROTEIN 1/PARACASPASE"/>
    <property type="match status" value="1"/>
</dbReference>
<feature type="domain" description="Caspase family p20" evidence="5">
    <location>
        <begin position="394"/>
        <end position="529"/>
    </location>
</feature>
<dbReference type="InterPro" id="IPR011600">
    <property type="entry name" value="Pept_C14_caspase"/>
</dbReference>
<dbReference type="InterPro" id="IPR015917">
    <property type="entry name" value="Pept_C14A"/>
</dbReference>
<dbReference type="SMART" id="SM00115">
    <property type="entry name" value="CASc"/>
    <property type="match status" value="1"/>
</dbReference>
<protein>
    <recommendedName>
        <fullName evidence="8">Caspase-8-like</fullName>
    </recommendedName>
</protein>
<dbReference type="PROSITE" id="PS50208">
    <property type="entry name" value="CASPASE_P20"/>
    <property type="match status" value="1"/>
</dbReference>
<comment type="similarity">
    <text evidence="1 2">Belongs to the peptidase C14A family.</text>
</comment>
<feature type="compositionally biased region" description="Polar residues" evidence="3">
    <location>
        <begin position="315"/>
        <end position="329"/>
    </location>
</feature>
<evidence type="ECO:0000256" key="1">
    <source>
        <dbReference type="ARBA" id="ARBA00010134"/>
    </source>
</evidence>
<evidence type="ECO:0000256" key="3">
    <source>
        <dbReference type="SAM" id="MobiDB-lite"/>
    </source>
</evidence>
<dbReference type="Proteomes" id="UP001652700">
    <property type="component" value="Unplaced"/>
</dbReference>
<accession>A0ABM5JL78</accession>
<dbReference type="GeneID" id="114326387"/>
<dbReference type="Pfam" id="PF00656">
    <property type="entry name" value="Peptidase_C14"/>
    <property type="match status" value="1"/>
</dbReference>
<evidence type="ECO:0008006" key="8">
    <source>
        <dbReference type="Google" id="ProtNLM"/>
    </source>
</evidence>
<dbReference type="InterPro" id="IPR002138">
    <property type="entry name" value="Pept_C14_p10"/>
</dbReference>
<dbReference type="Gene3D" id="3.40.50.1460">
    <property type="match status" value="1"/>
</dbReference>
<reference evidence="6" key="1">
    <citation type="submission" date="2025-05" db="UniProtKB">
        <authorList>
            <consortium name="EnsemblMetazoa"/>
        </authorList>
    </citation>
    <scope>IDENTIFICATION</scope>
</reference>
<dbReference type="InterPro" id="IPR052039">
    <property type="entry name" value="Caspase-related_regulators"/>
</dbReference>
<sequence>MRFRDYFCVTDISQFRRIGGDPFLKCIFSSSTGSSSRDLISFKLTFFIRFDDQNETIDAAIRPSLFVSLPSPQDILDLDKVKEIESQLDSNEIISLIYLLIEDRTEIDVHLQTLILLMEGGNRNVLFPWAEYHSHKGHMWQNKLIEALCIIKHYKILNELGYSKQLVKDHYLPNNIQSLQINKLKKAVYLICDNFDSEATKTFLKYMRQNFMNRQVQFNEFDVDDNLELYFLNWESNRQLNFEEIKSILKKMEQYRLYDMLCSALAEKTPVLPIQSGQLQRSISPAITASSYESTLNSELPRYEDEAVTRVRKPSSVTSVDNQQPQSSRQRIDGDDPLQKIALEDILRRSTSPLEIGIMDYQNIFVPDTKEAETSEKATSDKSSLDRYEIDLNRPGVVLIINQRDFFTEPRDEYHNLLPRNGERLEVREGTNKDRDNLINTFIRRGFKNIIVANNLNHIDMLEKIKDTVNKTTNESSLFVCILSHGNEGVVYGCNSCHVKVSKIQEIMSNKNFNQKPKVLILQSCQGRECLKVDSKDDDDSKSLTTDGGGTTYRDMLTFWATFPGYAAIRNKQTGTWFIQNLCQAIQEDGDELHFVDICTKVNQKIHQLTWKKHEEIMIMTPLIHSTFNRQFYLPKTN</sequence>
<proteinExistence type="inferred from homology"/>
<evidence type="ECO:0000313" key="6">
    <source>
        <dbReference type="EnsemblMetazoa" id="XP_050498689.1"/>
    </source>
</evidence>
<keyword evidence="7" id="KW-1185">Reference proteome</keyword>
<dbReference type="InterPro" id="IPR056259">
    <property type="entry name" value="Dredd_N"/>
</dbReference>
<name>A0ABM5JL78_DIAVI</name>
<dbReference type="Pfam" id="PF23724">
    <property type="entry name" value="Dredd_2nd"/>
    <property type="match status" value="1"/>
</dbReference>
<dbReference type="InterPro" id="IPR001309">
    <property type="entry name" value="Pept_C14_p20"/>
</dbReference>
<dbReference type="PROSITE" id="PS50207">
    <property type="entry name" value="CASPASE_P10"/>
    <property type="match status" value="1"/>
</dbReference>
<dbReference type="EnsemblMetazoa" id="XM_050642732.1">
    <property type="protein sequence ID" value="XP_050498689.1"/>
    <property type="gene ID" value="LOC114326387"/>
</dbReference>
<dbReference type="InterPro" id="IPR056260">
    <property type="entry name" value="Dredd_2nd"/>
</dbReference>
<evidence type="ECO:0000259" key="5">
    <source>
        <dbReference type="PROSITE" id="PS50208"/>
    </source>
</evidence>
<feature type="region of interest" description="Disordered" evidence="3">
    <location>
        <begin position="307"/>
        <end position="335"/>
    </location>
</feature>
<evidence type="ECO:0000256" key="2">
    <source>
        <dbReference type="RuleBase" id="RU003971"/>
    </source>
</evidence>